<dbReference type="InterPro" id="IPR044770">
    <property type="entry name" value="MFS_spinster-like"/>
</dbReference>
<feature type="domain" description="Major facilitator superfamily (MFS) profile" evidence="7">
    <location>
        <begin position="20"/>
        <end position="431"/>
    </location>
</feature>
<dbReference type="CDD" id="cd17328">
    <property type="entry name" value="MFS_spinster_like"/>
    <property type="match status" value="1"/>
</dbReference>
<accession>A0ABX1CPW1</accession>
<organism evidence="8 9">
    <name type="scientific">Sphingomonas corticis</name>
    <dbReference type="NCBI Taxonomy" id="2722791"/>
    <lineage>
        <taxon>Bacteria</taxon>
        <taxon>Pseudomonadati</taxon>
        <taxon>Pseudomonadota</taxon>
        <taxon>Alphaproteobacteria</taxon>
        <taxon>Sphingomonadales</taxon>
        <taxon>Sphingomonadaceae</taxon>
        <taxon>Sphingomonas</taxon>
    </lineage>
</organism>
<feature type="transmembrane region" description="Helical" evidence="6">
    <location>
        <begin position="232"/>
        <end position="255"/>
    </location>
</feature>
<keyword evidence="3 6" id="KW-0812">Transmembrane</keyword>
<feature type="transmembrane region" description="Helical" evidence="6">
    <location>
        <begin position="306"/>
        <end position="328"/>
    </location>
</feature>
<keyword evidence="2" id="KW-0813">Transport</keyword>
<keyword evidence="5 6" id="KW-0472">Membrane</keyword>
<evidence type="ECO:0000256" key="5">
    <source>
        <dbReference type="ARBA" id="ARBA00023136"/>
    </source>
</evidence>
<dbReference type="Proteomes" id="UP000732399">
    <property type="component" value="Unassembled WGS sequence"/>
</dbReference>
<dbReference type="PANTHER" id="PTHR23505">
    <property type="entry name" value="SPINSTER"/>
    <property type="match status" value="1"/>
</dbReference>
<gene>
    <name evidence="8" type="ORF">HBH26_15510</name>
</gene>
<keyword evidence="4 6" id="KW-1133">Transmembrane helix</keyword>
<dbReference type="InterPro" id="IPR011701">
    <property type="entry name" value="MFS"/>
</dbReference>
<evidence type="ECO:0000256" key="6">
    <source>
        <dbReference type="SAM" id="Phobius"/>
    </source>
</evidence>
<feature type="transmembrane region" description="Helical" evidence="6">
    <location>
        <begin position="143"/>
        <end position="167"/>
    </location>
</feature>
<dbReference type="InterPro" id="IPR020846">
    <property type="entry name" value="MFS_dom"/>
</dbReference>
<dbReference type="EMBL" id="JAAVJH010000011">
    <property type="protein sequence ID" value="NJR79993.1"/>
    <property type="molecule type" value="Genomic_DNA"/>
</dbReference>
<feature type="transmembrane region" description="Helical" evidence="6">
    <location>
        <begin position="173"/>
        <end position="195"/>
    </location>
</feature>
<name>A0ABX1CPW1_9SPHN</name>
<feature type="transmembrane region" description="Helical" evidence="6">
    <location>
        <begin position="275"/>
        <end position="294"/>
    </location>
</feature>
<dbReference type="PANTHER" id="PTHR23505:SF79">
    <property type="entry name" value="PROTEIN SPINSTER"/>
    <property type="match status" value="1"/>
</dbReference>
<feature type="transmembrane region" description="Helical" evidence="6">
    <location>
        <begin position="18"/>
        <end position="35"/>
    </location>
</feature>
<reference evidence="8 9" key="1">
    <citation type="submission" date="2020-03" db="EMBL/GenBank/DDBJ databases">
        <authorList>
            <person name="Wang L."/>
            <person name="He N."/>
            <person name="Li Y."/>
            <person name="Fang Y."/>
            <person name="Zhang F."/>
        </authorList>
    </citation>
    <scope>NUCLEOTIDE SEQUENCE [LARGE SCALE GENOMIC DNA]</scope>
    <source>
        <strain evidence="8 9">36D10-4-7</strain>
    </source>
</reference>
<dbReference type="Gene3D" id="1.20.1250.20">
    <property type="entry name" value="MFS general substrate transporter like domains"/>
    <property type="match status" value="2"/>
</dbReference>
<keyword evidence="9" id="KW-1185">Reference proteome</keyword>
<dbReference type="RefSeq" id="WP_168135540.1">
    <property type="nucleotide sequence ID" value="NZ_JAAVJH010000011.1"/>
</dbReference>
<evidence type="ECO:0000256" key="3">
    <source>
        <dbReference type="ARBA" id="ARBA00022692"/>
    </source>
</evidence>
<sequence>MAGVATAPAQSAAPRRPGVVLAALTFVYVLNFLDRQLIGIVAKPIQDSLGVTDGQLGLIGGLYFAMFYCFIAIPVGWFADRTSRVGVLSLACAIWSGATVACGLAANYTQLVIARMTVGFGEAGGVPPSYAIITDTFPPGRRAAAFGIFNLGPALGAAVGVAFGALIAERFGWRMPFIVIGAVGIVTALLLRLFLREPARGATDAAMGAATGAATGAIPAEKARFWSTVRMFFAHPVLMLAALGSGATQFVTYGLGNFAVLFLMREKGMVLHEIAVWYALVIAIGMGGGMIVSGRVIDRMTRRSRAGYAIAPAASLAVAMPFYLGFVYVPGWPLALALLLVVMVFNYVYLSAAVALVQDEVRPDQRVLAGALLLLVMNFIGLGLGPTWVGFASDAFRAAGDGHALRTALYTLTPFYLVAIALFVALARRLAREARA</sequence>
<evidence type="ECO:0000256" key="1">
    <source>
        <dbReference type="ARBA" id="ARBA00004141"/>
    </source>
</evidence>
<feature type="transmembrane region" description="Helical" evidence="6">
    <location>
        <begin position="408"/>
        <end position="427"/>
    </location>
</feature>
<evidence type="ECO:0000313" key="9">
    <source>
        <dbReference type="Proteomes" id="UP000732399"/>
    </source>
</evidence>
<feature type="transmembrane region" description="Helical" evidence="6">
    <location>
        <begin position="368"/>
        <end position="388"/>
    </location>
</feature>
<comment type="subcellular location">
    <subcellularLocation>
        <location evidence="1">Membrane</location>
        <topology evidence="1">Multi-pass membrane protein</topology>
    </subcellularLocation>
</comment>
<feature type="transmembrane region" description="Helical" evidence="6">
    <location>
        <begin position="56"/>
        <end position="79"/>
    </location>
</feature>
<proteinExistence type="predicted"/>
<dbReference type="Pfam" id="PF07690">
    <property type="entry name" value="MFS_1"/>
    <property type="match status" value="1"/>
</dbReference>
<evidence type="ECO:0000256" key="2">
    <source>
        <dbReference type="ARBA" id="ARBA00022448"/>
    </source>
</evidence>
<comment type="caution">
    <text evidence="8">The sequence shown here is derived from an EMBL/GenBank/DDBJ whole genome shotgun (WGS) entry which is preliminary data.</text>
</comment>
<evidence type="ECO:0000313" key="8">
    <source>
        <dbReference type="EMBL" id="NJR79993.1"/>
    </source>
</evidence>
<dbReference type="InterPro" id="IPR036259">
    <property type="entry name" value="MFS_trans_sf"/>
</dbReference>
<protein>
    <submittedName>
        <fullName evidence="8">MFS transporter</fullName>
    </submittedName>
</protein>
<dbReference type="PROSITE" id="PS50850">
    <property type="entry name" value="MFS"/>
    <property type="match status" value="1"/>
</dbReference>
<feature type="transmembrane region" description="Helical" evidence="6">
    <location>
        <begin position="85"/>
        <end position="106"/>
    </location>
</feature>
<feature type="transmembrane region" description="Helical" evidence="6">
    <location>
        <begin position="334"/>
        <end position="356"/>
    </location>
</feature>
<evidence type="ECO:0000259" key="7">
    <source>
        <dbReference type="PROSITE" id="PS50850"/>
    </source>
</evidence>
<dbReference type="SUPFAM" id="SSF103473">
    <property type="entry name" value="MFS general substrate transporter"/>
    <property type="match status" value="1"/>
</dbReference>
<evidence type="ECO:0000256" key="4">
    <source>
        <dbReference type="ARBA" id="ARBA00022989"/>
    </source>
</evidence>